<protein>
    <submittedName>
        <fullName evidence="2">Copper chaperone PCu(A)C</fullName>
    </submittedName>
</protein>
<evidence type="ECO:0000313" key="3">
    <source>
        <dbReference type="Proteomes" id="UP000306340"/>
    </source>
</evidence>
<dbReference type="InterPro" id="IPR007410">
    <property type="entry name" value="LpqE-like"/>
</dbReference>
<evidence type="ECO:0000256" key="1">
    <source>
        <dbReference type="SAM" id="SignalP"/>
    </source>
</evidence>
<feature type="signal peptide" evidence="1">
    <location>
        <begin position="1"/>
        <end position="21"/>
    </location>
</feature>
<dbReference type="Gene3D" id="2.60.40.1890">
    <property type="entry name" value="PCu(A)C copper chaperone"/>
    <property type="match status" value="1"/>
</dbReference>
<dbReference type="PANTHER" id="PTHR36302">
    <property type="entry name" value="BLR7088 PROTEIN"/>
    <property type="match status" value="1"/>
</dbReference>
<feature type="chain" id="PRO_5020558169" evidence="1">
    <location>
        <begin position="22"/>
        <end position="163"/>
    </location>
</feature>
<dbReference type="AlphaFoldDB" id="A0A4U0YZR3"/>
<name>A0A4U0YZR3_9RHOB</name>
<gene>
    <name evidence="2" type="ORF">FAZ78_01015</name>
</gene>
<dbReference type="Pfam" id="PF04314">
    <property type="entry name" value="PCuAC"/>
    <property type="match status" value="1"/>
</dbReference>
<dbReference type="RefSeq" id="WP_136790918.1">
    <property type="nucleotide sequence ID" value="NZ_SWAU01000003.1"/>
</dbReference>
<evidence type="ECO:0000313" key="2">
    <source>
        <dbReference type="EMBL" id="TKA98422.1"/>
    </source>
</evidence>
<dbReference type="SUPFAM" id="SSF110087">
    <property type="entry name" value="DR1885-like metal-binding protein"/>
    <property type="match status" value="1"/>
</dbReference>
<comment type="caution">
    <text evidence="2">The sequence shown here is derived from an EMBL/GenBank/DDBJ whole genome shotgun (WGS) entry which is preliminary data.</text>
</comment>
<reference evidence="2 3" key="1">
    <citation type="submission" date="2019-04" db="EMBL/GenBank/DDBJ databases">
        <title>Crypto-aerobic microbial life in anoxic (sulfidic) marine sediments.</title>
        <authorList>
            <person name="Bhattacharya S."/>
            <person name="Roy C."/>
            <person name="Mondal N."/>
            <person name="Sarkar J."/>
            <person name="Mandal S."/>
            <person name="Rameez M.J."/>
            <person name="Ghosh W."/>
        </authorList>
    </citation>
    <scope>NUCLEOTIDE SEQUENCE [LARGE SCALE GENOMIC DNA]</scope>
    <source>
        <strain evidence="2 3">SBBC</strain>
    </source>
</reference>
<dbReference type="InterPro" id="IPR036182">
    <property type="entry name" value="PCuAC_sf"/>
</dbReference>
<organism evidence="2 3">
    <name type="scientific">Cereibacter changlensis</name>
    <dbReference type="NCBI Taxonomy" id="402884"/>
    <lineage>
        <taxon>Bacteria</taxon>
        <taxon>Pseudomonadati</taxon>
        <taxon>Pseudomonadota</taxon>
        <taxon>Alphaproteobacteria</taxon>
        <taxon>Rhodobacterales</taxon>
        <taxon>Paracoccaceae</taxon>
        <taxon>Cereibacter</taxon>
    </lineage>
</organism>
<dbReference type="Proteomes" id="UP000306340">
    <property type="component" value="Unassembled WGS sequence"/>
</dbReference>
<dbReference type="PANTHER" id="PTHR36302:SF1">
    <property type="entry name" value="COPPER CHAPERONE PCU(A)C"/>
    <property type="match status" value="1"/>
</dbReference>
<proteinExistence type="predicted"/>
<dbReference type="EMBL" id="SWAU01000003">
    <property type="protein sequence ID" value="TKA98422.1"/>
    <property type="molecule type" value="Genomic_DNA"/>
</dbReference>
<keyword evidence="1" id="KW-0732">Signal</keyword>
<accession>A0A4U0YZR3</accession>
<sequence>MNFNVLAAAAAFCLMSSSLMAHEFKAGNLTVDHPMAFETAPMAMTGGGFMTITNSGTESDRLIAVRADFPKVEIHQTVEKDGVAQMLPVEAIEIAPGQTVMLQPGGYHVMFMGLDGRQLKEGEEVPATLVFEKAGELAVVFNVEKRPEGMTMKHGDHNAAPSN</sequence>
<dbReference type="InterPro" id="IPR058248">
    <property type="entry name" value="Lxx211020-like"/>
</dbReference>